<dbReference type="Gene3D" id="3.40.50.2300">
    <property type="match status" value="1"/>
</dbReference>
<dbReference type="InterPro" id="IPR011006">
    <property type="entry name" value="CheY-like_superfamily"/>
</dbReference>
<dbReference type="SMART" id="SM00448">
    <property type="entry name" value="REC"/>
    <property type="match status" value="1"/>
</dbReference>
<dbReference type="GO" id="GO:0032993">
    <property type="term" value="C:protein-DNA complex"/>
    <property type="evidence" value="ECO:0007669"/>
    <property type="project" value="TreeGrafter"/>
</dbReference>
<dbReference type="PROSITE" id="PS50930">
    <property type="entry name" value="HTH_LYTTR"/>
    <property type="match status" value="1"/>
</dbReference>
<evidence type="ECO:0000259" key="3">
    <source>
        <dbReference type="PROSITE" id="PS50110"/>
    </source>
</evidence>
<dbReference type="GO" id="GO:0000976">
    <property type="term" value="F:transcription cis-regulatory region binding"/>
    <property type="evidence" value="ECO:0007669"/>
    <property type="project" value="TreeGrafter"/>
</dbReference>
<keyword evidence="1 5" id="KW-0238">DNA-binding</keyword>
<dbReference type="Gene3D" id="2.40.50.1020">
    <property type="entry name" value="LytTr DNA-binding domain"/>
    <property type="match status" value="1"/>
</dbReference>
<accession>A0A2W5DMN0</accession>
<sequence>MSSAPRTALIADDEPHLAQYLRIQLAQIWPELQIVKVAANGVEAAEAIAELAPDVAFLDIQMPGMTGLEVAQGIETSTRVVFVTAYDQYAVEAFEARAVDYLLKPIKAERLARCVERLQAEPTPAAAGEEDALAATLRKLLPGALSAGAAATAAPGWLRYIRAANGELMHQVPVDEVLYFLADDKYTVVQTATQEHLIRTPIFELASQLDPQCFWQIHRSTIINLDHLAGTRRDEQSRLFVRIRGQSRELPVSRAYVHLFKAM</sequence>
<dbReference type="GO" id="GO:0005829">
    <property type="term" value="C:cytosol"/>
    <property type="evidence" value="ECO:0007669"/>
    <property type="project" value="TreeGrafter"/>
</dbReference>
<dbReference type="GO" id="GO:0000156">
    <property type="term" value="F:phosphorelay response regulator activity"/>
    <property type="evidence" value="ECO:0007669"/>
    <property type="project" value="TreeGrafter"/>
</dbReference>
<protein>
    <submittedName>
        <fullName evidence="5">DNA-binding response regulator</fullName>
    </submittedName>
</protein>
<dbReference type="GO" id="GO:0006355">
    <property type="term" value="P:regulation of DNA-templated transcription"/>
    <property type="evidence" value="ECO:0007669"/>
    <property type="project" value="TreeGrafter"/>
</dbReference>
<comment type="caution">
    <text evidence="5">The sequence shown here is derived from an EMBL/GenBank/DDBJ whole genome shotgun (WGS) entry which is preliminary data.</text>
</comment>
<dbReference type="EMBL" id="QFOD01000014">
    <property type="protein sequence ID" value="PZP30397.1"/>
    <property type="molecule type" value="Genomic_DNA"/>
</dbReference>
<dbReference type="PANTHER" id="PTHR48111:SF69">
    <property type="entry name" value="RESPONSE REGULATOR RECEIVER"/>
    <property type="match status" value="1"/>
</dbReference>
<keyword evidence="2" id="KW-0597">Phosphoprotein</keyword>
<dbReference type="Pfam" id="PF00072">
    <property type="entry name" value="Response_reg"/>
    <property type="match status" value="1"/>
</dbReference>
<reference evidence="5 6" key="1">
    <citation type="submission" date="2017-08" db="EMBL/GenBank/DDBJ databases">
        <title>Infants hospitalized years apart are colonized by the same room-sourced microbial strains.</title>
        <authorList>
            <person name="Brooks B."/>
            <person name="Olm M.R."/>
            <person name="Firek B.A."/>
            <person name="Baker R."/>
            <person name="Thomas B.C."/>
            <person name="Morowitz M.J."/>
            <person name="Banfield J.F."/>
        </authorList>
    </citation>
    <scope>NUCLEOTIDE SEQUENCE [LARGE SCALE GENOMIC DNA]</scope>
    <source>
        <strain evidence="5">S2_012_000_R2_81</strain>
    </source>
</reference>
<evidence type="ECO:0000259" key="4">
    <source>
        <dbReference type="PROSITE" id="PS50930"/>
    </source>
</evidence>
<dbReference type="InterPro" id="IPR001789">
    <property type="entry name" value="Sig_transdc_resp-reg_receiver"/>
</dbReference>
<dbReference type="PROSITE" id="PS50110">
    <property type="entry name" value="RESPONSE_REGULATORY"/>
    <property type="match status" value="1"/>
</dbReference>
<feature type="domain" description="HTH LytTR-type" evidence="4">
    <location>
        <begin position="161"/>
        <end position="263"/>
    </location>
</feature>
<evidence type="ECO:0000256" key="2">
    <source>
        <dbReference type="PROSITE-ProRule" id="PRU00169"/>
    </source>
</evidence>
<dbReference type="Proteomes" id="UP000249633">
    <property type="component" value="Unassembled WGS sequence"/>
</dbReference>
<evidence type="ECO:0000313" key="5">
    <source>
        <dbReference type="EMBL" id="PZP30397.1"/>
    </source>
</evidence>
<dbReference type="SUPFAM" id="SSF52172">
    <property type="entry name" value="CheY-like"/>
    <property type="match status" value="1"/>
</dbReference>
<dbReference type="AlphaFoldDB" id="A0A2W5DMN0"/>
<dbReference type="InterPro" id="IPR039420">
    <property type="entry name" value="WalR-like"/>
</dbReference>
<dbReference type="InterPro" id="IPR007492">
    <property type="entry name" value="LytTR_DNA-bd_dom"/>
</dbReference>
<dbReference type="Pfam" id="PF04397">
    <property type="entry name" value="LytTR"/>
    <property type="match status" value="1"/>
</dbReference>
<dbReference type="PANTHER" id="PTHR48111">
    <property type="entry name" value="REGULATOR OF RPOS"/>
    <property type="match status" value="1"/>
</dbReference>
<proteinExistence type="predicted"/>
<evidence type="ECO:0000256" key="1">
    <source>
        <dbReference type="ARBA" id="ARBA00023125"/>
    </source>
</evidence>
<dbReference type="SMART" id="SM00850">
    <property type="entry name" value="LytTR"/>
    <property type="match status" value="1"/>
</dbReference>
<feature type="modified residue" description="4-aspartylphosphate" evidence="2">
    <location>
        <position position="59"/>
    </location>
</feature>
<gene>
    <name evidence="5" type="ORF">DI603_14825</name>
</gene>
<evidence type="ECO:0000313" key="6">
    <source>
        <dbReference type="Proteomes" id="UP000249633"/>
    </source>
</evidence>
<organism evidence="5 6">
    <name type="scientific">Roseateles depolymerans</name>
    <dbReference type="NCBI Taxonomy" id="76731"/>
    <lineage>
        <taxon>Bacteria</taxon>
        <taxon>Pseudomonadati</taxon>
        <taxon>Pseudomonadota</taxon>
        <taxon>Betaproteobacteria</taxon>
        <taxon>Burkholderiales</taxon>
        <taxon>Sphaerotilaceae</taxon>
        <taxon>Roseateles</taxon>
    </lineage>
</organism>
<feature type="domain" description="Response regulatory" evidence="3">
    <location>
        <begin position="7"/>
        <end position="119"/>
    </location>
</feature>
<name>A0A2W5DMN0_9BURK</name>